<evidence type="ECO:0000256" key="2">
    <source>
        <dbReference type="ARBA" id="ARBA00022737"/>
    </source>
</evidence>
<dbReference type="PROSITE" id="PS51257">
    <property type="entry name" value="PROKAR_LIPOPROTEIN"/>
    <property type="match status" value="1"/>
</dbReference>
<accession>A0A9N9WJT8</accession>
<gene>
    <name evidence="4" type="ORF">CHIRRI_LOCUS1123</name>
</gene>
<dbReference type="OrthoDB" id="676979at2759"/>
<keyword evidence="1" id="KW-0433">Leucine-rich repeat</keyword>
<dbReference type="Gene3D" id="3.80.10.10">
    <property type="entry name" value="Ribonuclease Inhibitor"/>
    <property type="match status" value="1"/>
</dbReference>
<feature type="signal peptide" evidence="3">
    <location>
        <begin position="1"/>
        <end position="20"/>
    </location>
</feature>
<dbReference type="Proteomes" id="UP001153620">
    <property type="component" value="Chromosome 1"/>
</dbReference>
<reference evidence="4" key="2">
    <citation type="submission" date="2022-10" db="EMBL/GenBank/DDBJ databases">
        <authorList>
            <consortium name="ENA_rothamsted_submissions"/>
            <consortium name="culmorum"/>
            <person name="King R."/>
        </authorList>
    </citation>
    <scope>NUCLEOTIDE SEQUENCE</scope>
</reference>
<dbReference type="AlphaFoldDB" id="A0A9N9WJT8"/>
<evidence type="ECO:0000313" key="5">
    <source>
        <dbReference type="Proteomes" id="UP001153620"/>
    </source>
</evidence>
<keyword evidence="2" id="KW-0677">Repeat</keyword>
<organism evidence="4 5">
    <name type="scientific">Chironomus riparius</name>
    <dbReference type="NCBI Taxonomy" id="315576"/>
    <lineage>
        <taxon>Eukaryota</taxon>
        <taxon>Metazoa</taxon>
        <taxon>Ecdysozoa</taxon>
        <taxon>Arthropoda</taxon>
        <taxon>Hexapoda</taxon>
        <taxon>Insecta</taxon>
        <taxon>Pterygota</taxon>
        <taxon>Neoptera</taxon>
        <taxon>Endopterygota</taxon>
        <taxon>Diptera</taxon>
        <taxon>Nematocera</taxon>
        <taxon>Chironomoidea</taxon>
        <taxon>Chironomidae</taxon>
        <taxon>Chironominae</taxon>
        <taxon>Chironomus</taxon>
    </lineage>
</organism>
<dbReference type="InterPro" id="IPR003591">
    <property type="entry name" value="Leu-rich_rpt_typical-subtyp"/>
</dbReference>
<dbReference type="PANTHER" id="PTHR45712:SF22">
    <property type="entry name" value="INSULIN-LIKE GROWTH FACTOR-BINDING PROTEIN COMPLEX ACID LABILE SUBUNIT"/>
    <property type="match status" value="1"/>
</dbReference>
<proteinExistence type="predicted"/>
<sequence>MWNKIFLFITISWLSSCTRASVMQCQWNGEICTKVVSMTSVYTPFDSVTIFGKALNYVNTATDTLTLSLFNINFIPAKIFSVFKNLGTFNMNNCSTTILTTNSFVNCASLTFIQVSFGIVTNIPEAFAQTCTNLQVVRFRYSNVQSVHKNAFRNLGKMVILDLTGNRITCIHAELFLPTPMLHYIYLQNNKISGIDSGFIKHLSKLRLLNLVNNSIKYLPTLTLPTGLDPIAILLFGNPINAVEPDFCSTFSSRSDEEYIDTLTSSDYKDAMGRSLAWNFDVIYLKDLLFQNGVPCLGTGIAFNRLSKADCSNFNNVMNTCYANYQTTMIDAYPCQSACF</sequence>
<dbReference type="EMBL" id="OU895877">
    <property type="protein sequence ID" value="CAG9798138.1"/>
    <property type="molecule type" value="Genomic_DNA"/>
</dbReference>
<dbReference type="InterPro" id="IPR001611">
    <property type="entry name" value="Leu-rich_rpt"/>
</dbReference>
<evidence type="ECO:0000313" key="4">
    <source>
        <dbReference type="EMBL" id="CAG9798138.1"/>
    </source>
</evidence>
<feature type="chain" id="PRO_5040170613" evidence="3">
    <location>
        <begin position="21"/>
        <end position="340"/>
    </location>
</feature>
<dbReference type="InterPro" id="IPR032675">
    <property type="entry name" value="LRR_dom_sf"/>
</dbReference>
<evidence type="ECO:0000256" key="1">
    <source>
        <dbReference type="ARBA" id="ARBA00022614"/>
    </source>
</evidence>
<dbReference type="SUPFAM" id="SSF52058">
    <property type="entry name" value="L domain-like"/>
    <property type="match status" value="1"/>
</dbReference>
<dbReference type="SMART" id="SM00369">
    <property type="entry name" value="LRR_TYP"/>
    <property type="match status" value="3"/>
</dbReference>
<reference evidence="4" key="1">
    <citation type="submission" date="2022-01" db="EMBL/GenBank/DDBJ databases">
        <authorList>
            <person name="King R."/>
        </authorList>
    </citation>
    <scope>NUCLEOTIDE SEQUENCE</scope>
</reference>
<name>A0A9N9WJT8_9DIPT</name>
<protein>
    <submittedName>
        <fullName evidence="4">Uncharacterized protein</fullName>
    </submittedName>
</protein>
<dbReference type="PROSITE" id="PS51450">
    <property type="entry name" value="LRR"/>
    <property type="match status" value="1"/>
</dbReference>
<keyword evidence="3" id="KW-0732">Signal</keyword>
<evidence type="ECO:0000256" key="3">
    <source>
        <dbReference type="SAM" id="SignalP"/>
    </source>
</evidence>
<dbReference type="Pfam" id="PF13855">
    <property type="entry name" value="LRR_8"/>
    <property type="match status" value="1"/>
</dbReference>
<dbReference type="InterPro" id="IPR050333">
    <property type="entry name" value="SLRP"/>
</dbReference>
<dbReference type="PANTHER" id="PTHR45712">
    <property type="entry name" value="AGAP008170-PA"/>
    <property type="match status" value="1"/>
</dbReference>
<keyword evidence="5" id="KW-1185">Reference proteome</keyword>